<dbReference type="AlphaFoldDB" id="A0AAV6HVR3"/>
<organism evidence="1 2">
    <name type="scientific">Rhododendron griersonianum</name>
    <dbReference type="NCBI Taxonomy" id="479676"/>
    <lineage>
        <taxon>Eukaryota</taxon>
        <taxon>Viridiplantae</taxon>
        <taxon>Streptophyta</taxon>
        <taxon>Embryophyta</taxon>
        <taxon>Tracheophyta</taxon>
        <taxon>Spermatophyta</taxon>
        <taxon>Magnoliopsida</taxon>
        <taxon>eudicotyledons</taxon>
        <taxon>Gunneridae</taxon>
        <taxon>Pentapetalae</taxon>
        <taxon>asterids</taxon>
        <taxon>Ericales</taxon>
        <taxon>Ericaceae</taxon>
        <taxon>Ericoideae</taxon>
        <taxon>Rhodoreae</taxon>
        <taxon>Rhododendron</taxon>
    </lineage>
</organism>
<name>A0AAV6HVR3_9ERIC</name>
<keyword evidence="2" id="KW-1185">Reference proteome</keyword>
<protein>
    <submittedName>
        <fullName evidence="1">Uncharacterized protein</fullName>
    </submittedName>
</protein>
<proteinExistence type="predicted"/>
<reference evidence="1 2" key="1">
    <citation type="submission" date="2020-08" db="EMBL/GenBank/DDBJ databases">
        <title>Plant Genome Project.</title>
        <authorList>
            <person name="Zhang R.-G."/>
        </authorList>
    </citation>
    <scope>NUCLEOTIDE SEQUENCE [LARGE SCALE GENOMIC DNA]</scope>
    <source>
        <strain evidence="1">WSP0</strain>
        <tissue evidence="1">Leaf</tissue>
    </source>
</reference>
<sequence>MVHFGKRSFILAKVLIGGGPGGPPCTYNHSWMDLANYSTTLSTTLGLLSTTTRLLVSRSFKTGLADNIVVFEDQMGFVWSEVMITLPVGVIVRTPDESVIGSSLFATQMGVCSETCLNHIPT</sequence>
<evidence type="ECO:0000313" key="1">
    <source>
        <dbReference type="EMBL" id="KAG5516621.1"/>
    </source>
</evidence>
<accession>A0AAV6HVR3</accession>
<comment type="caution">
    <text evidence="1">The sequence shown here is derived from an EMBL/GenBank/DDBJ whole genome shotgun (WGS) entry which is preliminary data.</text>
</comment>
<dbReference type="Proteomes" id="UP000823749">
    <property type="component" value="Chromosome 13"/>
</dbReference>
<evidence type="ECO:0000313" key="2">
    <source>
        <dbReference type="Proteomes" id="UP000823749"/>
    </source>
</evidence>
<dbReference type="EMBL" id="JACTNZ010000013">
    <property type="protein sequence ID" value="KAG5516621.1"/>
    <property type="molecule type" value="Genomic_DNA"/>
</dbReference>
<gene>
    <name evidence="1" type="ORF">RHGRI_037374</name>
</gene>